<keyword evidence="4" id="KW-1185">Reference proteome</keyword>
<sequence>MKSLFTVSLLLSVLSTGFAQQAASTTKPTPNPKENKELERQKWNAVLTGKETRVSFSTNPNKLLAETIRGVSPARLSMWAWAKGATRCFWPNTGGMPTALILPTRP</sequence>
<evidence type="ECO:0000313" key="3">
    <source>
        <dbReference type="EMBL" id="UOQ65591.1"/>
    </source>
</evidence>
<feature type="compositionally biased region" description="Polar residues" evidence="1">
    <location>
        <begin position="18"/>
        <end position="28"/>
    </location>
</feature>
<evidence type="ECO:0000256" key="1">
    <source>
        <dbReference type="SAM" id="MobiDB-lite"/>
    </source>
</evidence>
<feature type="chain" id="PRO_5047547756" evidence="2">
    <location>
        <begin position="23"/>
        <end position="106"/>
    </location>
</feature>
<evidence type="ECO:0000256" key="2">
    <source>
        <dbReference type="SAM" id="SignalP"/>
    </source>
</evidence>
<protein>
    <submittedName>
        <fullName evidence="3">Uncharacterized protein</fullName>
    </submittedName>
</protein>
<name>A0ABY4G4A5_9BACT</name>
<evidence type="ECO:0000313" key="4">
    <source>
        <dbReference type="Proteomes" id="UP000830401"/>
    </source>
</evidence>
<feature type="region of interest" description="Disordered" evidence="1">
    <location>
        <begin position="18"/>
        <end position="40"/>
    </location>
</feature>
<organism evidence="3 4">
    <name type="scientific">Hymenobacter volaticus</name>
    <dbReference type="NCBI Taxonomy" id="2932254"/>
    <lineage>
        <taxon>Bacteria</taxon>
        <taxon>Pseudomonadati</taxon>
        <taxon>Bacteroidota</taxon>
        <taxon>Cytophagia</taxon>
        <taxon>Cytophagales</taxon>
        <taxon>Hymenobacteraceae</taxon>
        <taxon>Hymenobacter</taxon>
    </lineage>
</organism>
<dbReference type="RefSeq" id="WP_245119597.1">
    <property type="nucleotide sequence ID" value="NZ_CP095061.1"/>
</dbReference>
<keyword evidence="2" id="KW-0732">Signal</keyword>
<dbReference type="EMBL" id="CP095061">
    <property type="protein sequence ID" value="UOQ65591.1"/>
    <property type="molecule type" value="Genomic_DNA"/>
</dbReference>
<proteinExistence type="predicted"/>
<feature type="signal peptide" evidence="2">
    <location>
        <begin position="1"/>
        <end position="22"/>
    </location>
</feature>
<accession>A0ABY4G4A5</accession>
<dbReference type="Proteomes" id="UP000830401">
    <property type="component" value="Chromosome"/>
</dbReference>
<reference evidence="3" key="1">
    <citation type="submission" date="2022-04" db="EMBL/GenBank/DDBJ databases">
        <title>Hymenobacter sp. isolated from the air.</title>
        <authorList>
            <person name="Won M."/>
            <person name="Lee C.-M."/>
            <person name="Woen H.-Y."/>
            <person name="Kwon S.-W."/>
        </authorList>
    </citation>
    <scope>NUCLEOTIDE SEQUENCE</scope>
    <source>
        <strain evidence="3">5420S-77</strain>
    </source>
</reference>
<gene>
    <name evidence="3" type="ORF">MUN86_18920</name>
</gene>